<accession>A0A2P5EVZ5</accession>
<evidence type="ECO:0000256" key="1">
    <source>
        <dbReference type="SAM" id="Coils"/>
    </source>
</evidence>
<keyword evidence="1" id="KW-0175">Coiled coil</keyword>
<comment type="caution">
    <text evidence="2">The sequence shown here is derived from an EMBL/GenBank/DDBJ whole genome shotgun (WGS) entry which is preliminary data.</text>
</comment>
<evidence type="ECO:0000313" key="2">
    <source>
        <dbReference type="EMBL" id="PON89708.1"/>
    </source>
</evidence>
<evidence type="ECO:0000313" key="3">
    <source>
        <dbReference type="Proteomes" id="UP000237000"/>
    </source>
</evidence>
<dbReference type="AlphaFoldDB" id="A0A2P5EVZ5"/>
<dbReference type="EMBL" id="JXTC01000091">
    <property type="protein sequence ID" value="PON89708.1"/>
    <property type="molecule type" value="Genomic_DNA"/>
</dbReference>
<sequence length="145" mass="16476">MEYVMENKGELEELEEVTEIDAALLRDLLEELESEENIVDTEENNCLIQSAVVDESSSTEANYDVFDIEQPHELSHEFGWLGMMESASSSSLPRQSDDMAVPGWYAAADDVVGMVQLGFEYCNNIGDYSYLCNETTYCRLWEEES</sequence>
<dbReference type="Proteomes" id="UP000237000">
    <property type="component" value="Unassembled WGS sequence"/>
</dbReference>
<dbReference type="OrthoDB" id="10325773at2759"/>
<reference evidence="3" key="1">
    <citation type="submission" date="2016-06" db="EMBL/GenBank/DDBJ databases">
        <title>Parallel loss of symbiosis genes in relatives of nitrogen-fixing non-legume Parasponia.</title>
        <authorList>
            <person name="Van Velzen R."/>
            <person name="Holmer R."/>
            <person name="Bu F."/>
            <person name="Rutten L."/>
            <person name="Van Zeijl A."/>
            <person name="Liu W."/>
            <person name="Santuari L."/>
            <person name="Cao Q."/>
            <person name="Sharma T."/>
            <person name="Shen D."/>
            <person name="Roswanjaya Y."/>
            <person name="Wardhani T."/>
            <person name="Kalhor M.S."/>
            <person name="Jansen J."/>
            <person name="Van den Hoogen J."/>
            <person name="Gungor B."/>
            <person name="Hartog M."/>
            <person name="Hontelez J."/>
            <person name="Verver J."/>
            <person name="Yang W.-C."/>
            <person name="Schijlen E."/>
            <person name="Repin R."/>
            <person name="Schilthuizen M."/>
            <person name="Schranz E."/>
            <person name="Heidstra R."/>
            <person name="Miyata K."/>
            <person name="Fedorova E."/>
            <person name="Kohlen W."/>
            <person name="Bisseling T."/>
            <person name="Smit S."/>
            <person name="Geurts R."/>
        </authorList>
    </citation>
    <scope>NUCLEOTIDE SEQUENCE [LARGE SCALE GENOMIC DNA]</scope>
    <source>
        <strain evidence="3">cv. RG33-2</strain>
    </source>
</reference>
<proteinExistence type="predicted"/>
<organism evidence="2 3">
    <name type="scientific">Trema orientale</name>
    <name type="common">Charcoal tree</name>
    <name type="synonym">Celtis orientalis</name>
    <dbReference type="NCBI Taxonomy" id="63057"/>
    <lineage>
        <taxon>Eukaryota</taxon>
        <taxon>Viridiplantae</taxon>
        <taxon>Streptophyta</taxon>
        <taxon>Embryophyta</taxon>
        <taxon>Tracheophyta</taxon>
        <taxon>Spermatophyta</taxon>
        <taxon>Magnoliopsida</taxon>
        <taxon>eudicotyledons</taxon>
        <taxon>Gunneridae</taxon>
        <taxon>Pentapetalae</taxon>
        <taxon>rosids</taxon>
        <taxon>fabids</taxon>
        <taxon>Rosales</taxon>
        <taxon>Cannabaceae</taxon>
        <taxon>Trema</taxon>
    </lineage>
</organism>
<protein>
    <submittedName>
        <fullName evidence="2">Uncharacterized protein</fullName>
    </submittedName>
</protein>
<name>A0A2P5EVZ5_TREOI</name>
<keyword evidence="3" id="KW-1185">Reference proteome</keyword>
<feature type="coiled-coil region" evidence="1">
    <location>
        <begin position="15"/>
        <end position="45"/>
    </location>
</feature>
<gene>
    <name evidence="2" type="ORF">TorRG33x02_145420</name>
</gene>
<dbReference type="InParanoid" id="A0A2P5EVZ5"/>